<dbReference type="AlphaFoldDB" id="A0A238W1T6"/>
<protein>
    <submittedName>
        <fullName evidence="2">Uncharacterized protein</fullName>
    </submittedName>
</protein>
<dbReference type="RefSeq" id="WP_165456214.1">
    <property type="nucleotide sequence ID" value="NZ_FZNM01000003.1"/>
</dbReference>
<evidence type="ECO:0000313" key="3">
    <source>
        <dbReference type="Proteomes" id="UP000198409"/>
    </source>
</evidence>
<name>A0A238W1T6_9RHOB</name>
<reference evidence="3" key="1">
    <citation type="submission" date="2017-06" db="EMBL/GenBank/DDBJ databases">
        <authorList>
            <person name="Varghese N."/>
            <person name="Submissions S."/>
        </authorList>
    </citation>
    <scope>NUCLEOTIDE SEQUENCE [LARGE SCALE GENOMIC DNA]</scope>
    <source>
        <strain evidence="3">DSM 26170</strain>
    </source>
</reference>
<evidence type="ECO:0000313" key="2">
    <source>
        <dbReference type="EMBL" id="SNR40520.1"/>
    </source>
</evidence>
<dbReference type="Proteomes" id="UP000198409">
    <property type="component" value="Unassembled WGS sequence"/>
</dbReference>
<sequence length="50" mass="4874">MTRLSLATLTACLLAAPVLALDGPTATDTVAGPATTLIVANCPGKPPVNA</sequence>
<keyword evidence="1" id="KW-0732">Signal</keyword>
<gene>
    <name evidence="2" type="ORF">SAMN06265378_103282</name>
</gene>
<proteinExistence type="predicted"/>
<evidence type="ECO:0000256" key="1">
    <source>
        <dbReference type="SAM" id="SignalP"/>
    </source>
</evidence>
<dbReference type="EMBL" id="FZNM01000003">
    <property type="protein sequence ID" value="SNR40520.1"/>
    <property type="molecule type" value="Genomic_DNA"/>
</dbReference>
<feature type="signal peptide" evidence="1">
    <location>
        <begin position="1"/>
        <end position="20"/>
    </location>
</feature>
<accession>A0A238W1T6</accession>
<organism evidence="2 3">
    <name type="scientific">Paracoccus sediminis</name>
    <dbReference type="NCBI Taxonomy" id="1214787"/>
    <lineage>
        <taxon>Bacteria</taxon>
        <taxon>Pseudomonadati</taxon>
        <taxon>Pseudomonadota</taxon>
        <taxon>Alphaproteobacteria</taxon>
        <taxon>Rhodobacterales</taxon>
        <taxon>Paracoccaceae</taxon>
        <taxon>Paracoccus</taxon>
    </lineage>
</organism>
<feature type="chain" id="PRO_5012602050" evidence="1">
    <location>
        <begin position="21"/>
        <end position="50"/>
    </location>
</feature>